<dbReference type="GeneID" id="68616474"/>
<evidence type="ECO:0000313" key="3">
    <source>
        <dbReference type="EMBL" id="GAA5061830.1"/>
    </source>
</evidence>
<evidence type="ECO:0000256" key="1">
    <source>
        <dbReference type="ARBA" id="ARBA00023002"/>
    </source>
</evidence>
<dbReference type="Gene3D" id="3.20.20.100">
    <property type="entry name" value="NADP-dependent oxidoreductase domain"/>
    <property type="match status" value="1"/>
</dbReference>
<name>A0AAV3UPJ2_9EURY</name>
<dbReference type="AlphaFoldDB" id="A0AAV3UPJ2"/>
<keyword evidence="4" id="KW-1185">Reference proteome</keyword>
<protein>
    <submittedName>
        <fullName evidence="3">Aldo/keto reductase</fullName>
    </submittedName>
</protein>
<dbReference type="InterPro" id="IPR020471">
    <property type="entry name" value="AKR"/>
</dbReference>
<comment type="caution">
    <text evidence="3">The sequence shown here is derived from an EMBL/GenBank/DDBJ whole genome shotgun (WGS) entry which is preliminary data.</text>
</comment>
<dbReference type="GO" id="GO:0005829">
    <property type="term" value="C:cytosol"/>
    <property type="evidence" value="ECO:0007669"/>
    <property type="project" value="TreeGrafter"/>
</dbReference>
<dbReference type="PANTHER" id="PTHR43364">
    <property type="entry name" value="NADH-SPECIFIC METHYLGLYOXAL REDUCTASE-RELATED"/>
    <property type="match status" value="1"/>
</dbReference>
<sequence length="332" mass="37494">MADMEYTYLGETGLEVSKLCLGCMNFGSGWRPTYQDDWTVGEEDGVEVIDHAIENGINFLDTANTYSTGGSERIVGKAIQEYDRNEVVVATKVRNEMRQGPNGEGLSRKHILDQADASLERLDTDYIDLYQIHRWDDNTPIEETLSALDHLVNEGKVRYIGASTMPAWKFMKALYTSDVENLDRFISMQPEYSLVRRHEEENVLPLCDEEDIGVIPWSPLYGGFLTGKYEREEESPDGSRLGESGRSPDEVYSDEEWQVLDVVRELAKERGVSPTQVSLAWLLHNEIVTAPIIGPKTTEQLDENIRALGVALTDEEIERLEAPIDPVWTASQ</sequence>
<dbReference type="SUPFAM" id="SSF51430">
    <property type="entry name" value="NAD(P)-linked oxidoreductase"/>
    <property type="match status" value="1"/>
</dbReference>
<dbReference type="PRINTS" id="PR00069">
    <property type="entry name" value="ALDKETRDTASE"/>
</dbReference>
<organism evidence="3 4">
    <name type="scientific">Haladaptatus pallidirubidus</name>
    <dbReference type="NCBI Taxonomy" id="1008152"/>
    <lineage>
        <taxon>Archaea</taxon>
        <taxon>Methanobacteriati</taxon>
        <taxon>Methanobacteriota</taxon>
        <taxon>Stenosarchaea group</taxon>
        <taxon>Halobacteria</taxon>
        <taxon>Halobacteriales</taxon>
        <taxon>Haladaptataceae</taxon>
        <taxon>Haladaptatus</taxon>
    </lineage>
</organism>
<dbReference type="InterPro" id="IPR036812">
    <property type="entry name" value="NAD(P)_OxRdtase_dom_sf"/>
</dbReference>
<reference evidence="3 4" key="1">
    <citation type="journal article" date="2019" name="Int. J. Syst. Evol. Microbiol.">
        <title>The Global Catalogue of Microorganisms (GCM) 10K type strain sequencing project: providing services to taxonomists for standard genome sequencing and annotation.</title>
        <authorList>
            <consortium name="The Broad Institute Genomics Platform"/>
            <consortium name="The Broad Institute Genome Sequencing Center for Infectious Disease"/>
            <person name="Wu L."/>
            <person name="Ma J."/>
        </authorList>
    </citation>
    <scope>NUCLEOTIDE SEQUENCE [LARGE SCALE GENOMIC DNA]</scope>
    <source>
        <strain evidence="3 4">JCM 17504</strain>
    </source>
</reference>
<dbReference type="PANTHER" id="PTHR43364:SF4">
    <property type="entry name" value="NAD(P)-LINKED OXIDOREDUCTASE SUPERFAMILY PROTEIN"/>
    <property type="match status" value="1"/>
</dbReference>
<dbReference type="InterPro" id="IPR023210">
    <property type="entry name" value="NADP_OxRdtase_dom"/>
</dbReference>
<evidence type="ECO:0000259" key="2">
    <source>
        <dbReference type="Pfam" id="PF00248"/>
    </source>
</evidence>
<dbReference type="Pfam" id="PF00248">
    <property type="entry name" value="Aldo_ket_red"/>
    <property type="match status" value="1"/>
</dbReference>
<dbReference type="Proteomes" id="UP001501729">
    <property type="component" value="Unassembled WGS sequence"/>
</dbReference>
<dbReference type="CDD" id="cd19079">
    <property type="entry name" value="AKR_EcYajO-like"/>
    <property type="match status" value="1"/>
</dbReference>
<dbReference type="InterPro" id="IPR050523">
    <property type="entry name" value="AKR_Detox_Biosynth"/>
</dbReference>
<accession>A0AAV3UPJ2</accession>
<evidence type="ECO:0000313" key="4">
    <source>
        <dbReference type="Proteomes" id="UP001501729"/>
    </source>
</evidence>
<proteinExistence type="predicted"/>
<gene>
    <name evidence="3" type="ORF">GCM10025751_48350</name>
</gene>
<dbReference type="FunFam" id="3.20.20.100:FF:000004">
    <property type="entry name" value="Oxidoreductase, aldo/keto reductase"/>
    <property type="match status" value="1"/>
</dbReference>
<dbReference type="EMBL" id="BAABKX010000022">
    <property type="protein sequence ID" value="GAA5061830.1"/>
    <property type="molecule type" value="Genomic_DNA"/>
</dbReference>
<dbReference type="GO" id="GO:0016491">
    <property type="term" value="F:oxidoreductase activity"/>
    <property type="evidence" value="ECO:0007669"/>
    <property type="project" value="UniProtKB-KW"/>
</dbReference>
<keyword evidence="1" id="KW-0560">Oxidoreductase</keyword>
<feature type="domain" description="NADP-dependent oxidoreductase" evidence="2">
    <location>
        <begin position="18"/>
        <end position="322"/>
    </location>
</feature>
<dbReference type="RefSeq" id="WP_227777850.1">
    <property type="nucleotide sequence ID" value="NZ_BAABKX010000022.1"/>
</dbReference>